<organism evidence="2 3">
    <name type="scientific">Microbacterium oryzae</name>
    <dbReference type="NCBI Taxonomy" id="743009"/>
    <lineage>
        <taxon>Bacteria</taxon>
        <taxon>Bacillati</taxon>
        <taxon>Actinomycetota</taxon>
        <taxon>Actinomycetes</taxon>
        <taxon>Micrococcales</taxon>
        <taxon>Microbacteriaceae</taxon>
        <taxon>Microbacterium</taxon>
    </lineage>
</organism>
<evidence type="ECO:0000256" key="1">
    <source>
        <dbReference type="SAM" id="Phobius"/>
    </source>
</evidence>
<keyword evidence="2" id="KW-0808">Transferase</keyword>
<keyword evidence="3" id="KW-1185">Reference proteome</keyword>
<feature type="transmembrane region" description="Helical" evidence="1">
    <location>
        <begin position="97"/>
        <end position="117"/>
    </location>
</feature>
<sequence length="130" mass="12800">MPVSRATRTAAILVGIEAVGVLALAALQVVSLGSGVASLPSAIALLVLTIAGALAVAAFARAIARAQSWGRSGAVVVQLLVIAVAIGAATGEYAHPGMALALTVPAAIVFVAVILAARDAGRDQPRTPES</sequence>
<feature type="transmembrane region" description="Helical" evidence="1">
    <location>
        <begin position="72"/>
        <end position="91"/>
    </location>
</feature>
<gene>
    <name evidence="2" type="ORF">D7D94_00590</name>
</gene>
<dbReference type="AlphaFoldDB" id="A0A6I6E0W6"/>
<name>A0A6I6E0W6_9MICO</name>
<reference evidence="2 3" key="1">
    <citation type="submission" date="2018-09" db="EMBL/GenBank/DDBJ databases">
        <title>Whole genome sequencing of Microbacterium oryzae strain MB-10T.</title>
        <authorList>
            <person name="Das S.K."/>
        </authorList>
    </citation>
    <scope>NUCLEOTIDE SEQUENCE [LARGE SCALE GENOMIC DNA]</scope>
    <source>
        <strain evidence="2 3">MB-10</strain>
    </source>
</reference>
<dbReference type="KEGG" id="moj:D7D94_00590"/>
<accession>A0A6I6E0W6</accession>
<keyword evidence="1" id="KW-1133">Transmembrane helix</keyword>
<dbReference type="Proteomes" id="UP000422989">
    <property type="component" value="Chromosome"/>
</dbReference>
<protein>
    <submittedName>
        <fullName evidence="2">Histidine kinase</fullName>
    </submittedName>
</protein>
<feature type="transmembrane region" description="Helical" evidence="1">
    <location>
        <begin position="42"/>
        <end position="60"/>
    </location>
</feature>
<dbReference type="GO" id="GO:0016301">
    <property type="term" value="F:kinase activity"/>
    <property type="evidence" value="ECO:0007669"/>
    <property type="project" value="UniProtKB-KW"/>
</dbReference>
<dbReference type="EMBL" id="CP032550">
    <property type="protein sequence ID" value="QGU26357.1"/>
    <property type="molecule type" value="Genomic_DNA"/>
</dbReference>
<feature type="transmembrane region" description="Helical" evidence="1">
    <location>
        <begin position="12"/>
        <end position="30"/>
    </location>
</feature>
<keyword evidence="1" id="KW-0812">Transmembrane</keyword>
<proteinExistence type="predicted"/>
<keyword evidence="1" id="KW-0472">Membrane</keyword>
<evidence type="ECO:0000313" key="3">
    <source>
        <dbReference type="Proteomes" id="UP000422989"/>
    </source>
</evidence>
<keyword evidence="2" id="KW-0418">Kinase</keyword>
<evidence type="ECO:0000313" key="2">
    <source>
        <dbReference type="EMBL" id="QGU26357.1"/>
    </source>
</evidence>